<dbReference type="Pfam" id="PF01869">
    <property type="entry name" value="BcrAD_BadFG"/>
    <property type="match status" value="1"/>
</dbReference>
<dbReference type="EMBL" id="QXQA01000011">
    <property type="protein sequence ID" value="RIX51157.1"/>
    <property type="molecule type" value="Genomic_DNA"/>
</dbReference>
<name>A0A3A1URM9_9BACL</name>
<evidence type="ECO:0000313" key="3">
    <source>
        <dbReference type="Proteomes" id="UP000266482"/>
    </source>
</evidence>
<dbReference type="RefSeq" id="WP_119600890.1">
    <property type="nucleotide sequence ID" value="NZ_QXQA01000011.1"/>
</dbReference>
<protein>
    <submittedName>
        <fullName evidence="2">ATPase</fullName>
    </submittedName>
</protein>
<comment type="caution">
    <text evidence="2">The sequence shown here is derived from an EMBL/GenBank/DDBJ whole genome shotgun (WGS) entry which is preliminary data.</text>
</comment>
<keyword evidence="3" id="KW-1185">Reference proteome</keyword>
<dbReference type="OrthoDB" id="9772633at2"/>
<proteinExistence type="predicted"/>
<dbReference type="Proteomes" id="UP000266482">
    <property type="component" value="Unassembled WGS sequence"/>
</dbReference>
<feature type="domain" description="ATPase BadF/BadG/BcrA/BcrD type" evidence="1">
    <location>
        <begin position="6"/>
        <end position="299"/>
    </location>
</feature>
<sequence length="307" mass="31858">MRFVAGLDGGGTKTAVTIADDSGAVVHRFEAGALNLNGQDESSIREALAGICAEIARVCSGGLDACAAVCIGAAGISNPAVSGLLTSGMRESGFTGELVLVGDHETALFGALEGQPGAILIAGTGSIAFGRNAAGETHRAGGFGHLIDDGGSGYSIGRDLLAAVVRAADGREEPTVITELVYRQLGISSIPELIGFVYDKNRNKKEVAALAPLISEACEAGDLTAFRIIRDNADALAVAASAVINRLELRSGELALLGSVLTKNRHMRETFVERMGWRQPLLRCIEPKRDASYGAVLLALQKLKTGD</sequence>
<organism evidence="2 3">
    <name type="scientific">Paenibacillus nanensis</name>
    <dbReference type="NCBI Taxonomy" id="393251"/>
    <lineage>
        <taxon>Bacteria</taxon>
        <taxon>Bacillati</taxon>
        <taxon>Bacillota</taxon>
        <taxon>Bacilli</taxon>
        <taxon>Bacillales</taxon>
        <taxon>Paenibacillaceae</taxon>
        <taxon>Paenibacillus</taxon>
    </lineage>
</organism>
<evidence type="ECO:0000313" key="2">
    <source>
        <dbReference type="EMBL" id="RIX51157.1"/>
    </source>
</evidence>
<dbReference type="SUPFAM" id="SSF53067">
    <property type="entry name" value="Actin-like ATPase domain"/>
    <property type="match status" value="2"/>
</dbReference>
<accession>A0A3A1URM9</accession>
<gene>
    <name evidence="2" type="ORF">D3P08_16885</name>
</gene>
<dbReference type="Gene3D" id="3.30.420.40">
    <property type="match status" value="2"/>
</dbReference>
<dbReference type="PANTHER" id="PTHR43190">
    <property type="entry name" value="N-ACETYL-D-GLUCOSAMINE KINASE"/>
    <property type="match status" value="1"/>
</dbReference>
<reference evidence="2 3" key="1">
    <citation type="submission" date="2018-09" db="EMBL/GenBank/DDBJ databases">
        <title>Paenibacillus aracenensis nov. sp. isolated from a cave in southern Spain.</title>
        <authorList>
            <person name="Jurado V."/>
            <person name="Gutierrez-Patricio S."/>
            <person name="Gonzalez-Pimentel J.L."/>
            <person name="Miller A.Z."/>
            <person name="Laiz L."/>
            <person name="Saiz-Jimenez C."/>
        </authorList>
    </citation>
    <scope>NUCLEOTIDE SEQUENCE [LARGE SCALE GENOMIC DNA]</scope>
    <source>
        <strain evidence="2 3">DSM 22867</strain>
    </source>
</reference>
<dbReference type="PANTHER" id="PTHR43190:SF3">
    <property type="entry name" value="N-ACETYL-D-GLUCOSAMINE KINASE"/>
    <property type="match status" value="1"/>
</dbReference>
<dbReference type="InterPro" id="IPR043129">
    <property type="entry name" value="ATPase_NBD"/>
</dbReference>
<evidence type="ECO:0000259" key="1">
    <source>
        <dbReference type="Pfam" id="PF01869"/>
    </source>
</evidence>
<dbReference type="AlphaFoldDB" id="A0A3A1URM9"/>
<dbReference type="InterPro" id="IPR052519">
    <property type="entry name" value="Euk-type_GlcNAc_Kinase"/>
</dbReference>
<dbReference type="InterPro" id="IPR002731">
    <property type="entry name" value="ATPase_BadF"/>
</dbReference>